<sequence>MQSLSSGGIANSLVVKGKIGKHRLLVLIDTGSTHTFLHEKKAMELKCELLPATPLRVKLADGTILHSNRLCKAFTWTMAGHQFVHDVRVLKLGSHDLVLGLDWLRTVSPVKFDFINLQLFFDLQGQEVVLTGAEDVGDCKAITGKGL</sequence>
<dbReference type="AlphaFoldDB" id="A0AAV2E1S6"/>
<evidence type="ECO:0000313" key="2">
    <source>
        <dbReference type="Proteomes" id="UP001497516"/>
    </source>
</evidence>
<name>A0AAV2E1S6_9ROSI</name>
<organism evidence="1 2">
    <name type="scientific">Linum trigynum</name>
    <dbReference type="NCBI Taxonomy" id="586398"/>
    <lineage>
        <taxon>Eukaryota</taxon>
        <taxon>Viridiplantae</taxon>
        <taxon>Streptophyta</taxon>
        <taxon>Embryophyta</taxon>
        <taxon>Tracheophyta</taxon>
        <taxon>Spermatophyta</taxon>
        <taxon>Magnoliopsida</taxon>
        <taxon>eudicotyledons</taxon>
        <taxon>Gunneridae</taxon>
        <taxon>Pentapetalae</taxon>
        <taxon>rosids</taxon>
        <taxon>fabids</taxon>
        <taxon>Malpighiales</taxon>
        <taxon>Linaceae</taxon>
        <taxon>Linum</taxon>
    </lineage>
</organism>
<proteinExistence type="predicted"/>
<dbReference type="Proteomes" id="UP001497516">
    <property type="component" value="Chromosome 3"/>
</dbReference>
<accession>A0AAV2E1S6</accession>
<evidence type="ECO:0000313" key="1">
    <source>
        <dbReference type="EMBL" id="CAL1379505.1"/>
    </source>
</evidence>
<keyword evidence="2" id="KW-1185">Reference proteome</keyword>
<dbReference type="InterPro" id="IPR021109">
    <property type="entry name" value="Peptidase_aspartic_dom_sf"/>
</dbReference>
<dbReference type="SUPFAM" id="SSF50630">
    <property type="entry name" value="Acid proteases"/>
    <property type="match status" value="1"/>
</dbReference>
<gene>
    <name evidence="1" type="ORF">LTRI10_LOCUS21022</name>
</gene>
<reference evidence="1 2" key="1">
    <citation type="submission" date="2024-04" db="EMBL/GenBank/DDBJ databases">
        <authorList>
            <person name="Fracassetti M."/>
        </authorList>
    </citation>
    <scope>NUCLEOTIDE SEQUENCE [LARGE SCALE GENOMIC DNA]</scope>
</reference>
<dbReference type="Gene3D" id="2.40.70.10">
    <property type="entry name" value="Acid Proteases"/>
    <property type="match status" value="1"/>
</dbReference>
<dbReference type="CDD" id="cd00303">
    <property type="entry name" value="retropepsin_like"/>
    <property type="match status" value="1"/>
</dbReference>
<dbReference type="EMBL" id="OZ034816">
    <property type="protein sequence ID" value="CAL1379505.1"/>
    <property type="molecule type" value="Genomic_DNA"/>
</dbReference>
<dbReference type="Pfam" id="PF08284">
    <property type="entry name" value="RVP_2"/>
    <property type="match status" value="1"/>
</dbReference>
<protein>
    <submittedName>
        <fullName evidence="1">Uncharacterized protein</fullName>
    </submittedName>
</protein>